<feature type="transmembrane region" description="Helical" evidence="1">
    <location>
        <begin position="39"/>
        <end position="63"/>
    </location>
</feature>
<protein>
    <submittedName>
        <fullName evidence="2">DUF2837 family protein</fullName>
    </submittedName>
</protein>
<feature type="transmembrane region" description="Helical" evidence="1">
    <location>
        <begin position="220"/>
        <end position="246"/>
    </location>
</feature>
<evidence type="ECO:0000256" key="1">
    <source>
        <dbReference type="SAM" id="Phobius"/>
    </source>
</evidence>
<feature type="transmembrane region" description="Helical" evidence="1">
    <location>
        <begin position="148"/>
        <end position="173"/>
    </location>
</feature>
<proteinExistence type="predicted"/>
<name>A0AAU7SWN0_9GAMM</name>
<accession>A0AAU7SWN0</accession>
<dbReference type="InterPro" id="IPR021260">
    <property type="entry name" value="Amj"/>
</dbReference>
<organism evidence="2">
    <name type="scientific">Acinetobacter sp. A1-4-2</name>
    <dbReference type="NCBI Taxonomy" id="3156489"/>
    <lineage>
        <taxon>Bacteria</taxon>
        <taxon>Pseudomonadati</taxon>
        <taxon>Pseudomonadota</taxon>
        <taxon>Gammaproteobacteria</taxon>
        <taxon>Moraxellales</taxon>
        <taxon>Moraxellaceae</taxon>
        <taxon>Acinetobacter</taxon>
    </lineage>
</organism>
<keyword evidence="1" id="KW-1133">Transmembrane helix</keyword>
<dbReference type="AlphaFoldDB" id="A0AAU7SWN0"/>
<feature type="transmembrane region" description="Helical" evidence="1">
    <location>
        <begin position="6"/>
        <end position="27"/>
    </location>
</feature>
<dbReference type="EMBL" id="CP157981">
    <property type="protein sequence ID" value="XBU15572.1"/>
    <property type="molecule type" value="Genomic_DNA"/>
</dbReference>
<sequence length="247" mass="28117">MNYSLLILAVVICFSCIHIIEVLSFMARIAGVKENKKSLAYSLQNAIFMLTRFFMMALLPVLGLLIDKGIDKNSYLMMVFCALLGASIFSFLVFIMRHKVIKAFSRIINNIIRGRNIFKEIILFPFYFFSSYGEGKYKKKSVIINKSIFISSGMVFCIYSLSVFMVFFIALFFPDYRTMISQLSGVTNAFATVLLTFIIEPKISRSIDLSDDTEQSENMLLSLILGRIFGVGFISLFVISVVFYAFI</sequence>
<reference evidence="2" key="1">
    <citation type="submission" date="2024-06" db="EMBL/GenBank/DDBJ databases">
        <authorList>
            <person name="Song Z."/>
        </authorList>
    </citation>
    <scope>NUCLEOTIDE SEQUENCE</scope>
    <source>
        <strain evidence="2">A1-4-2</strain>
    </source>
</reference>
<evidence type="ECO:0000313" key="2">
    <source>
        <dbReference type="EMBL" id="XBU15572.1"/>
    </source>
</evidence>
<dbReference type="RefSeq" id="WP_349928079.1">
    <property type="nucleotide sequence ID" value="NZ_CP157981.1"/>
</dbReference>
<feature type="transmembrane region" description="Helical" evidence="1">
    <location>
        <begin position="75"/>
        <end position="96"/>
    </location>
</feature>
<gene>
    <name evidence="2" type="ORF">ABJ384_14215</name>
</gene>
<keyword evidence="1" id="KW-0812">Transmembrane</keyword>
<feature type="transmembrane region" description="Helical" evidence="1">
    <location>
        <begin position="179"/>
        <end position="199"/>
    </location>
</feature>
<keyword evidence="1" id="KW-0472">Membrane</keyword>
<dbReference type="Pfam" id="PF10997">
    <property type="entry name" value="Amj"/>
    <property type="match status" value="1"/>
</dbReference>